<dbReference type="Proteomes" id="UP001189122">
    <property type="component" value="Unassembled WGS sequence"/>
</dbReference>
<keyword evidence="7" id="KW-0175">Coiled coil</keyword>
<keyword evidence="8" id="KW-0238">DNA-binding</keyword>
<feature type="domain" description="HTH myb-type" evidence="13">
    <location>
        <begin position="39"/>
        <end position="95"/>
    </location>
</feature>
<keyword evidence="5" id="KW-0779">Telomere</keyword>
<evidence type="ECO:0000256" key="5">
    <source>
        <dbReference type="ARBA" id="ARBA00022895"/>
    </source>
</evidence>
<evidence type="ECO:0000256" key="1">
    <source>
        <dbReference type="ARBA" id="ARBA00004574"/>
    </source>
</evidence>
<keyword evidence="6" id="KW-0805">Transcription regulation</keyword>
<evidence type="ECO:0000256" key="8">
    <source>
        <dbReference type="ARBA" id="ARBA00023125"/>
    </source>
</evidence>
<reference evidence="14 15" key="1">
    <citation type="submission" date="2019-12" db="EMBL/GenBank/DDBJ databases">
        <authorList>
            <person name="Scholz U."/>
            <person name="Mascher M."/>
            <person name="Fiebig A."/>
        </authorList>
    </citation>
    <scope>NUCLEOTIDE SEQUENCE</scope>
</reference>
<evidence type="ECO:0000256" key="7">
    <source>
        <dbReference type="ARBA" id="ARBA00023054"/>
    </source>
</evidence>
<dbReference type="PROSITE" id="PS51294">
    <property type="entry name" value="HTH_MYB"/>
    <property type="match status" value="1"/>
</dbReference>
<dbReference type="Gene3D" id="1.10.10.60">
    <property type="entry name" value="Homeodomain-like"/>
    <property type="match status" value="1"/>
</dbReference>
<evidence type="ECO:0000313" key="15">
    <source>
        <dbReference type="Proteomes" id="UP001189122"/>
    </source>
</evidence>
<dbReference type="PANTHER" id="PTHR46267:SF8">
    <property type="entry name" value="TELOMERE REPEAT-BINDING FACTOR 1"/>
    <property type="match status" value="1"/>
</dbReference>
<dbReference type="AlphaFoldDB" id="A0A7I8J5I5"/>
<dbReference type="SMART" id="SM00717">
    <property type="entry name" value="SANT"/>
    <property type="match status" value="1"/>
</dbReference>
<evidence type="ECO:0000256" key="2">
    <source>
        <dbReference type="ARBA" id="ARBA00004604"/>
    </source>
</evidence>
<comment type="subunit">
    <text evidence="3">Forms a homodimer and heterodimers.</text>
</comment>
<comment type="subcellular location">
    <subcellularLocation>
        <location evidence="1">Chromosome</location>
        <location evidence="1">Telomere</location>
    </subcellularLocation>
    <subcellularLocation>
        <location evidence="2">Nucleus</location>
        <location evidence="2">Nucleolus</location>
    </subcellularLocation>
</comment>
<dbReference type="InterPro" id="IPR044597">
    <property type="entry name" value="SMH1-6"/>
</dbReference>
<feature type="domain" description="Myb-like" evidence="12">
    <location>
        <begin position="39"/>
        <end position="91"/>
    </location>
</feature>
<dbReference type="CDD" id="cd11660">
    <property type="entry name" value="SANT_TRF"/>
    <property type="match status" value="1"/>
</dbReference>
<dbReference type="GO" id="GO:0000786">
    <property type="term" value="C:nucleosome"/>
    <property type="evidence" value="ECO:0007669"/>
    <property type="project" value="InterPro"/>
</dbReference>
<dbReference type="PANTHER" id="PTHR46267">
    <property type="entry name" value="SINGLE MYB HISTONE 4"/>
    <property type="match status" value="1"/>
</dbReference>
<dbReference type="EMBL" id="CACRZD030000009">
    <property type="protein sequence ID" value="CAA6665361.1"/>
    <property type="molecule type" value="Genomic_DNA"/>
</dbReference>
<keyword evidence="10" id="KW-0539">Nucleus</keyword>
<dbReference type="GO" id="GO:0006334">
    <property type="term" value="P:nucleosome assembly"/>
    <property type="evidence" value="ECO:0007669"/>
    <property type="project" value="InterPro"/>
</dbReference>
<dbReference type="InterPro" id="IPR005818">
    <property type="entry name" value="Histone_H1/H5_H15"/>
</dbReference>
<evidence type="ECO:0000313" key="14">
    <source>
        <dbReference type="EMBL" id="CAA2626030.1"/>
    </source>
</evidence>
<dbReference type="EMBL" id="LR743596">
    <property type="protein sequence ID" value="CAA2626030.1"/>
    <property type="molecule type" value="Genomic_DNA"/>
</dbReference>
<evidence type="ECO:0000259" key="12">
    <source>
        <dbReference type="PROSITE" id="PS50090"/>
    </source>
</evidence>
<dbReference type="InterPro" id="IPR009057">
    <property type="entry name" value="Homeodomain-like_sf"/>
</dbReference>
<evidence type="ECO:0000256" key="3">
    <source>
        <dbReference type="ARBA" id="ARBA00011414"/>
    </source>
</evidence>
<dbReference type="InterPro" id="IPR001005">
    <property type="entry name" value="SANT/Myb"/>
</dbReference>
<accession>A0A7I8J5I5</accession>
<dbReference type="SMART" id="SM00526">
    <property type="entry name" value="H15"/>
    <property type="match status" value="1"/>
</dbReference>
<dbReference type="SUPFAM" id="SSF46689">
    <property type="entry name" value="Homeodomain-like"/>
    <property type="match status" value="1"/>
</dbReference>
<evidence type="ECO:0000256" key="10">
    <source>
        <dbReference type="ARBA" id="ARBA00023242"/>
    </source>
</evidence>
<keyword evidence="4" id="KW-0158">Chromosome</keyword>
<keyword evidence="15" id="KW-1185">Reference proteome</keyword>
<dbReference type="Pfam" id="PF00249">
    <property type="entry name" value="Myb_DNA-binding"/>
    <property type="match status" value="1"/>
</dbReference>
<evidence type="ECO:0000256" key="9">
    <source>
        <dbReference type="ARBA" id="ARBA00023163"/>
    </source>
</evidence>
<dbReference type="PROSITE" id="PS50090">
    <property type="entry name" value="MYB_LIKE"/>
    <property type="match status" value="1"/>
</dbReference>
<evidence type="ECO:0000259" key="13">
    <source>
        <dbReference type="PROSITE" id="PS51294"/>
    </source>
</evidence>
<dbReference type="InterPro" id="IPR017930">
    <property type="entry name" value="Myb_dom"/>
</dbReference>
<dbReference type="GO" id="GO:0003691">
    <property type="term" value="F:double-stranded telomeric DNA binding"/>
    <property type="evidence" value="ECO:0007669"/>
    <property type="project" value="InterPro"/>
</dbReference>
<dbReference type="GO" id="GO:0005730">
    <property type="term" value="C:nucleolus"/>
    <property type="evidence" value="ECO:0007669"/>
    <property type="project" value="UniProtKB-SubCell"/>
</dbReference>
<evidence type="ECO:0000256" key="11">
    <source>
        <dbReference type="SAM" id="MobiDB-lite"/>
    </source>
</evidence>
<organism evidence="14">
    <name type="scientific">Spirodela intermedia</name>
    <name type="common">Intermediate duckweed</name>
    <dbReference type="NCBI Taxonomy" id="51605"/>
    <lineage>
        <taxon>Eukaryota</taxon>
        <taxon>Viridiplantae</taxon>
        <taxon>Streptophyta</taxon>
        <taxon>Embryophyta</taxon>
        <taxon>Tracheophyta</taxon>
        <taxon>Spermatophyta</taxon>
        <taxon>Magnoliopsida</taxon>
        <taxon>Liliopsida</taxon>
        <taxon>Araceae</taxon>
        <taxon>Lemnoideae</taxon>
        <taxon>Spirodela</taxon>
    </lineage>
</organism>
<gene>
    <name evidence="14" type="ORF">SI7747_09011750</name>
</gene>
<feature type="compositionally biased region" description="Low complexity" evidence="11">
    <location>
        <begin position="219"/>
        <end position="233"/>
    </location>
</feature>
<dbReference type="InterPro" id="IPR036390">
    <property type="entry name" value="WH_DNA-bd_sf"/>
</dbReference>
<name>A0A7I8J5I5_SPIIN</name>
<sequence length="324" mass="36356">MNRNRESLECSQTEKSRTCVYTFRSSCKDRIRFIYGCPKQKWRPEEEAALKAGVLKHGAGKWRTILKDPEFSDVLHARSNVDLKDKWRNMSVTANGWGSRERGRIVLKRSHHARKLEDNSMALTTIDDNDGIVDVKPLRISNERITTTKRTSTRLENLIMEAITSLKEPTGSNKTAIALYIEVILSAKLKALTASRKLIKVKRKYRIAPSSFPEEKEGGASAAAAPLPESGPESSREKVRAITKAQVDAELARIRNMTAQEAAMAAAQAVAEAEAAIAEAEAAAREAEKAKRRRRKPRPLLTRPCWPSRTGMPPSLERERRGWQ</sequence>
<keyword evidence="9" id="KW-0804">Transcription</keyword>
<evidence type="ECO:0000256" key="6">
    <source>
        <dbReference type="ARBA" id="ARBA00023015"/>
    </source>
</evidence>
<feature type="region of interest" description="Disordered" evidence="11">
    <location>
        <begin position="211"/>
        <end position="241"/>
    </location>
</feature>
<proteinExistence type="predicted"/>
<dbReference type="SUPFAM" id="SSF46785">
    <property type="entry name" value="Winged helix' DNA-binding domain"/>
    <property type="match status" value="1"/>
</dbReference>
<dbReference type="GO" id="GO:0000781">
    <property type="term" value="C:chromosome, telomeric region"/>
    <property type="evidence" value="ECO:0007669"/>
    <property type="project" value="UniProtKB-SubCell"/>
</dbReference>
<protein>
    <submittedName>
        <fullName evidence="14">Uncharacterized protein</fullName>
    </submittedName>
</protein>
<evidence type="ECO:0000256" key="4">
    <source>
        <dbReference type="ARBA" id="ARBA00022454"/>
    </source>
</evidence>
<feature type="region of interest" description="Disordered" evidence="11">
    <location>
        <begin position="278"/>
        <end position="324"/>
    </location>
</feature>
<dbReference type="FunFam" id="1.10.10.60:FF:000168">
    <property type="entry name" value="Telomere repeat-binding factor 1"/>
    <property type="match status" value="1"/>
</dbReference>